<protein>
    <submittedName>
        <fullName evidence="2">Uncharacterized protein</fullName>
    </submittedName>
</protein>
<name>A0A445ME94_ENSVE</name>
<feature type="region of interest" description="Disordered" evidence="1">
    <location>
        <begin position="102"/>
        <end position="137"/>
    </location>
</feature>
<gene>
    <name evidence="2" type="ORF">BHM03_00014534</name>
</gene>
<accession>A0A445ME94</accession>
<feature type="compositionally biased region" description="Basic and acidic residues" evidence="1">
    <location>
        <begin position="117"/>
        <end position="130"/>
    </location>
</feature>
<sequence length="137" mass="15645">MRTELARRDSHLLPEHRRIVKLGEVHGEAATFPSLQQTILINAHSYPRLNLQTLGLPHGTQDRARSHVHHRSPAPADRKPFFLLNALNDHSPETFLRQIHRCRRSPNPKGELFSAEVSDHKSSNRMEKPETVTSRSA</sequence>
<proteinExistence type="predicted"/>
<evidence type="ECO:0000256" key="1">
    <source>
        <dbReference type="SAM" id="MobiDB-lite"/>
    </source>
</evidence>
<evidence type="ECO:0000313" key="2">
    <source>
        <dbReference type="EMBL" id="RZR72554.1"/>
    </source>
</evidence>
<feature type="region of interest" description="Disordered" evidence="1">
    <location>
        <begin position="53"/>
        <end position="77"/>
    </location>
</feature>
<dbReference type="Proteomes" id="UP000290560">
    <property type="component" value="Unassembled WGS sequence"/>
</dbReference>
<dbReference type="AlphaFoldDB" id="A0A445ME94"/>
<reference evidence="2" key="1">
    <citation type="journal article" date="2018" name="Data Brief">
        <title>Genome sequence data from 17 accessions of Ensete ventricosum, a staple food crop for millions in Ethiopia.</title>
        <authorList>
            <person name="Yemataw Z."/>
            <person name="Muzemil S."/>
            <person name="Ambachew D."/>
            <person name="Tripathi L."/>
            <person name="Tesfaye K."/>
            <person name="Chala A."/>
            <person name="Farbos A."/>
            <person name="O'Neill P."/>
            <person name="Moore K."/>
            <person name="Grant M."/>
            <person name="Studholme D.J."/>
        </authorList>
    </citation>
    <scope>NUCLEOTIDE SEQUENCE [LARGE SCALE GENOMIC DNA]</scope>
    <source>
        <tissue evidence="2">Leaf</tissue>
    </source>
</reference>
<dbReference type="EMBL" id="KV875712">
    <property type="protein sequence ID" value="RZR72554.1"/>
    <property type="molecule type" value="Genomic_DNA"/>
</dbReference>
<organism evidence="2">
    <name type="scientific">Ensete ventricosum</name>
    <name type="common">Abyssinian banana</name>
    <name type="synonym">Musa ensete</name>
    <dbReference type="NCBI Taxonomy" id="4639"/>
    <lineage>
        <taxon>Eukaryota</taxon>
        <taxon>Viridiplantae</taxon>
        <taxon>Streptophyta</taxon>
        <taxon>Embryophyta</taxon>
        <taxon>Tracheophyta</taxon>
        <taxon>Spermatophyta</taxon>
        <taxon>Magnoliopsida</taxon>
        <taxon>Liliopsida</taxon>
        <taxon>Zingiberales</taxon>
        <taxon>Musaceae</taxon>
        <taxon>Ensete</taxon>
    </lineage>
</organism>